<reference evidence="1" key="1">
    <citation type="submission" date="2021-03" db="EMBL/GenBank/DDBJ databases">
        <authorList>
            <person name="Tran Van P."/>
        </authorList>
    </citation>
    <scope>NUCLEOTIDE SEQUENCE</scope>
</reference>
<gene>
    <name evidence="1" type="ORF">TPAB3V08_LOCUS1167</name>
</gene>
<proteinExistence type="predicted"/>
<comment type="caution">
    <text evidence="1">The sequence shown here is derived from an EMBL/GenBank/DDBJ whole genome shotgun (WGS) entry which is preliminary data.</text>
</comment>
<evidence type="ECO:0000313" key="2">
    <source>
        <dbReference type="Proteomes" id="UP001153148"/>
    </source>
</evidence>
<dbReference type="EMBL" id="CAJPIN010001005">
    <property type="protein sequence ID" value="CAG2054132.1"/>
    <property type="molecule type" value="Genomic_DNA"/>
</dbReference>
<feature type="non-terminal residue" evidence="1">
    <location>
        <position position="1"/>
    </location>
</feature>
<dbReference type="Proteomes" id="UP001153148">
    <property type="component" value="Unassembled WGS sequence"/>
</dbReference>
<keyword evidence="2" id="KW-1185">Reference proteome</keyword>
<evidence type="ECO:0000313" key="1">
    <source>
        <dbReference type="EMBL" id="CAG2054132.1"/>
    </source>
</evidence>
<name>A0ABN7NH63_TIMPD</name>
<protein>
    <submittedName>
        <fullName evidence="1">Uncharacterized protein</fullName>
    </submittedName>
</protein>
<accession>A0ABN7NH63</accession>
<sequence length="117" mass="13423">VCDVLFQERVQAKDPPAHYLNKLRTYLDPKASRSSRSGTLVLLYHTETPVAWNTGTTVSHCDSCSLEHLHYSSLEHWHYCITARLLYMHYCITLLPLYVQSGCCYLQPNVCSIIYLG</sequence>
<organism evidence="1 2">
    <name type="scientific">Timema podura</name>
    <name type="common">Walking stick</name>
    <dbReference type="NCBI Taxonomy" id="61482"/>
    <lineage>
        <taxon>Eukaryota</taxon>
        <taxon>Metazoa</taxon>
        <taxon>Ecdysozoa</taxon>
        <taxon>Arthropoda</taxon>
        <taxon>Hexapoda</taxon>
        <taxon>Insecta</taxon>
        <taxon>Pterygota</taxon>
        <taxon>Neoptera</taxon>
        <taxon>Polyneoptera</taxon>
        <taxon>Phasmatodea</taxon>
        <taxon>Timematodea</taxon>
        <taxon>Timematoidea</taxon>
        <taxon>Timematidae</taxon>
        <taxon>Timema</taxon>
    </lineage>
</organism>